<evidence type="ECO:0000313" key="2">
    <source>
        <dbReference type="Proteomes" id="UP000198858"/>
    </source>
</evidence>
<evidence type="ECO:0008006" key="3">
    <source>
        <dbReference type="Google" id="ProtNLM"/>
    </source>
</evidence>
<dbReference type="InterPro" id="IPR029068">
    <property type="entry name" value="Glyas_Bleomycin-R_OHBP_Dase"/>
</dbReference>
<accession>A0A1H1MID2</accession>
<name>A0A1H1MID2_9FLAO</name>
<organism evidence="1 2">
    <name type="scientific">Christiangramia echinicola</name>
    <dbReference type="NCBI Taxonomy" id="279359"/>
    <lineage>
        <taxon>Bacteria</taxon>
        <taxon>Pseudomonadati</taxon>
        <taxon>Bacteroidota</taxon>
        <taxon>Flavobacteriia</taxon>
        <taxon>Flavobacteriales</taxon>
        <taxon>Flavobacteriaceae</taxon>
        <taxon>Christiangramia</taxon>
    </lineage>
</organism>
<dbReference type="EMBL" id="LT629745">
    <property type="protein sequence ID" value="SDR86407.1"/>
    <property type="molecule type" value="Genomic_DNA"/>
</dbReference>
<dbReference type="AlphaFoldDB" id="A0A1H1MID2"/>
<dbReference type="RefSeq" id="WP_089661766.1">
    <property type="nucleotide sequence ID" value="NZ_LT629745.1"/>
</dbReference>
<dbReference type="SUPFAM" id="SSF54593">
    <property type="entry name" value="Glyoxalase/Bleomycin resistance protein/Dihydroxybiphenyl dioxygenase"/>
    <property type="match status" value="1"/>
</dbReference>
<gene>
    <name evidence="1" type="ORF">SAMN04488552_1316</name>
</gene>
<dbReference type="Gene3D" id="3.10.180.10">
    <property type="entry name" value="2,3-Dihydroxybiphenyl 1,2-Dioxygenase, domain 1"/>
    <property type="match status" value="1"/>
</dbReference>
<proteinExistence type="predicted"/>
<sequence length="120" mass="13990">MKSGFIEISPVLPSQDIDRDVAWYLKYVGFELLHKDDMYAVLRRENLCIHLQWHADTKDDPLLGGSVIKIFVKDIEPLFLEFVNRGTVSKDKLRIQTPWNTSEFGFYDLNKNAVFIVQDL</sequence>
<protein>
    <recommendedName>
        <fullName evidence="3">Glyoxalase-like domain-containing protein</fullName>
    </recommendedName>
</protein>
<evidence type="ECO:0000313" key="1">
    <source>
        <dbReference type="EMBL" id="SDR86407.1"/>
    </source>
</evidence>
<dbReference type="Proteomes" id="UP000198858">
    <property type="component" value="Chromosome I"/>
</dbReference>
<reference evidence="1 2" key="1">
    <citation type="submission" date="2016-10" db="EMBL/GenBank/DDBJ databases">
        <authorList>
            <person name="Varghese N."/>
            <person name="Submissions S."/>
        </authorList>
    </citation>
    <scope>NUCLEOTIDE SEQUENCE [LARGE SCALE GENOMIC DNA]</scope>
    <source>
        <strain evidence="1 2">Mar_2010_102</strain>
    </source>
</reference>
<keyword evidence="2" id="KW-1185">Reference proteome</keyword>
<dbReference type="STRING" id="1250231.SAMN04488552_1316"/>